<dbReference type="InterPro" id="IPR050816">
    <property type="entry name" value="Flavin-dep_Halogenase_NPB"/>
</dbReference>
<keyword evidence="2" id="KW-0547">Nucleotide-binding</keyword>
<dbReference type="InterPro" id="IPR006905">
    <property type="entry name" value="Flavin_halogenase"/>
</dbReference>
<keyword evidence="2" id="KW-0274">FAD</keyword>
<feature type="binding site" evidence="2">
    <location>
        <begin position="14"/>
        <end position="17"/>
    </location>
    <ligand>
        <name>FAD</name>
        <dbReference type="ChEBI" id="CHEBI:57692"/>
    </ligand>
</feature>
<dbReference type="InterPro" id="IPR033856">
    <property type="entry name" value="Trp_halogen"/>
</dbReference>
<evidence type="ECO:0000313" key="3">
    <source>
        <dbReference type="EMBL" id="MVW62913.1"/>
    </source>
</evidence>
<feature type="binding site" evidence="2">
    <location>
        <position position="353"/>
    </location>
    <ligand>
        <name>L-tryptophan</name>
        <dbReference type="ChEBI" id="CHEBI:57912"/>
    </ligand>
</feature>
<dbReference type="PANTHER" id="PTHR43747">
    <property type="entry name" value="FAD-BINDING PROTEIN"/>
    <property type="match status" value="1"/>
</dbReference>
<name>A0A7X3K9F5_9BURK</name>
<sequence length="519" mass="57204">MRSQPLEKVVIVGGGSAGWLTAALVAAAHQTPAGPALKVTLIESPEVAPVGVGEGTWPGMRETLHRIGVSENDFFRACDASFKQGSLFVGWVDGSDDDAYYHPFELPYGYGETHLAASWQRQHGAVPFADLVSVQPHLCRAGRAPKQATTPEFAAVANYGYHLDAARFGLFLRRHCTEKLGVIHVPDHVVAVHAHDDGDIASVQTKLGGAIEGDLFIDCSGSQALLLGKHYGVPLLPQQHILFNDRACVVQLGYPEPASPIASQTRSTAQEAGWIWDIGLPTRRGIGHVYSSAHTSDAQAEQALLAYVERSGGGAPMLTTPRKLGFEPGYRDHFWHRNCVAIGQSAGFIEPLEASALAMVELSATMLSDGMPANRAVMDIIAKRFNDAFTYRWERVIDFLKLHYVLSRRNASQYWRDHRAPESIPTRLNELLALWRTQPPSRYDLHRIEELFPAASYQYVMYGMGLVPEVDRRIRHCEHADLADGYFRQAAAMTRKMLAGLPGNRELIGHIVHHGMPTR</sequence>
<evidence type="ECO:0000256" key="1">
    <source>
        <dbReference type="PIRSR" id="PIRSR011396-1"/>
    </source>
</evidence>
<dbReference type="GO" id="GO:0000166">
    <property type="term" value="F:nucleotide binding"/>
    <property type="evidence" value="ECO:0007669"/>
    <property type="project" value="UniProtKB-KW"/>
</dbReference>
<dbReference type="GO" id="GO:0004497">
    <property type="term" value="F:monooxygenase activity"/>
    <property type="evidence" value="ECO:0007669"/>
    <property type="project" value="InterPro"/>
</dbReference>
<gene>
    <name evidence="3" type="ORF">GPY61_23630</name>
</gene>
<dbReference type="AlphaFoldDB" id="A0A7X3K9F5"/>
<accession>A0A7X3K9F5</accession>
<organism evidence="3 4">
    <name type="scientific">Massilia cellulosiltytica</name>
    <dbReference type="NCBI Taxonomy" id="2683234"/>
    <lineage>
        <taxon>Bacteria</taxon>
        <taxon>Pseudomonadati</taxon>
        <taxon>Pseudomonadota</taxon>
        <taxon>Betaproteobacteria</taxon>
        <taxon>Burkholderiales</taxon>
        <taxon>Oxalobacteraceae</taxon>
        <taxon>Telluria group</taxon>
        <taxon>Massilia</taxon>
    </lineage>
</organism>
<feature type="binding site" evidence="2">
    <location>
        <position position="189"/>
    </location>
    <ligand>
        <name>FAD</name>
        <dbReference type="ChEBI" id="CHEBI:57692"/>
    </ligand>
</feature>
<comment type="caution">
    <text evidence="3">The sequence shown here is derived from an EMBL/GenBank/DDBJ whole genome shotgun (WGS) entry which is preliminary data.</text>
</comment>
<dbReference type="SUPFAM" id="SSF51905">
    <property type="entry name" value="FAD/NAD(P)-binding domain"/>
    <property type="match status" value="1"/>
</dbReference>
<protein>
    <submittedName>
        <fullName evidence="3">Tryptophan 7-halogenase</fullName>
    </submittedName>
</protein>
<keyword evidence="2" id="KW-0285">Flavoprotein</keyword>
<reference evidence="3 4" key="1">
    <citation type="submission" date="2019-12" db="EMBL/GenBank/DDBJ databases">
        <authorList>
            <person name="Li C."/>
            <person name="Zhao J."/>
        </authorList>
    </citation>
    <scope>NUCLEOTIDE SEQUENCE [LARGE SCALE GENOMIC DNA]</scope>
    <source>
        <strain evidence="3 4">NEAU-DD11</strain>
    </source>
</reference>
<dbReference type="PIRSF" id="PIRSF011396">
    <property type="entry name" value="Trp_halogenase"/>
    <property type="match status" value="1"/>
</dbReference>
<dbReference type="Proteomes" id="UP000443353">
    <property type="component" value="Unassembled WGS sequence"/>
</dbReference>
<keyword evidence="4" id="KW-1185">Reference proteome</keyword>
<proteinExistence type="predicted"/>
<dbReference type="EMBL" id="WSES01000007">
    <property type="protein sequence ID" value="MVW62913.1"/>
    <property type="molecule type" value="Genomic_DNA"/>
</dbReference>
<dbReference type="Pfam" id="PF04820">
    <property type="entry name" value="Trp_halogenase"/>
    <property type="match status" value="1"/>
</dbReference>
<dbReference type="PANTHER" id="PTHR43747:SF4">
    <property type="entry name" value="FLAVIN-DEPENDENT TRYPTOPHAN HALOGENASE"/>
    <property type="match status" value="1"/>
</dbReference>
<evidence type="ECO:0000313" key="4">
    <source>
        <dbReference type="Proteomes" id="UP000443353"/>
    </source>
</evidence>
<evidence type="ECO:0000256" key="2">
    <source>
        <dbReference type="PIRSR" id="PIRSR011396-2"/>
    </source>
</evidence>
<feature type="binding site" evidence="2">
    <location>
        <position position="83"/>
    </location>
    <ligand>
        <name>7-chloro-L-tryptophan</name>
        <dbReference type="ChEBI" id="CHEBI:58713"/>
    </ligand>
</feature>
<dbReference type="RefSeq" id="WP_056137334.1">
    <property type="nucleotide sequence ID" value="NZ_WSES01000007.1"/>
</dbReference>
<dbReference type="Gene3D" id="3.50.50.60">
    <property type="entry name" value="FAD/NAD(P)-binding domain"/>
    <property type="match status" value="1"/>
</dbReference>
<feature type="active site" evidence="1">
    <location>
        <position position="83"/>
    </location>
</feature>
<dbReference type="InterPro" id="IPR036188">
    <property type="entry name" value="FAD/NAD-bd_sf"/>
</dbReference>